<dbReference type="Proteomes" id="UP000186607">
    <property type="component" value="Unassembled WGS sequence"/>
</dbReference>
<dbReference type="Gene3D" id="1.10.260.40">
    <property type="entry name" value="lambda repressor-like DNA-binding domains"/>
    <property type="match status" value="1"/>
</dbReference>
<feature type="domain" description="HTH cro/C1-type" evidence="1">
    <location>
        <begin position="84"/>
        <end position="138"/>
    </location>
</feature>
<dbReference type="PROSITE" id="PS50943">
    <property type="entry name" value="HTH_CROC1"/>
    <property type="match status" value="1"/>
</dbReference>
<sequence>MTLNLPALTEAWRKVGVLAPAAITPIENDEQLVQATADLKDILSEIGEDPTHPLDSLARSLIDRIVAYEAIHYPIPDVDAATVLKVFMQERHLTQQQLAKAVGISQSTISQLLGRRRAFTLEHVRKLAGYFGVKAGLFLPD</sequence>
<evidence type="ECO:0000313" key="2">
    <source>
        <dbReference type="EMBL" id="OLV17168.1"/>
    </source>
</evidence>
<evidence type="ECO:0000259" key="1">
    <source>
        <dbReference type="PROSITE" id="PS50943"/>
    </source>
</evidence>
<dbReference type="OrthoDB" id="71969at2"/>
<dbReference type="SUPFAM" id="SSF47413">
    <property type="entry name" value="lambda repressor-like DNA-binding domains"/>
    <property type="match status" value="1"/>
</dbReference>
<comment type="caution">
    <text evidence="2">The sequence shown here is derived from an EMBL/GenBank/DDBJ whole genome shotgun (WGS) entry which is preliminary data.</text>
</comment>
<gene>
    <name evidence="2" type="ORF">BOO71_0009628</name>
</gene>
<protein>
    <submittedName>
        <fullName evidence="2">Cytoplasmic protein</fullName>
    </submittedName>
</protein>
<organism evidence="2 3">
    <name type="scientific">Deinococcus marmoris</name>
    <dbReference type="NCBI Taxonomy" id="249408"/>
    <lineage>
        <taxon>Bacteria</taxon>
        <taxon>Thermotogati</taxon>
        <taxon>Deinococcota</taxon>
        <taxon>Deinococci</taxon>
        <taxon>Deinococcales</taxon>
        <taxon>Deinococcaceae</taxon>
        <taxon>Deinococcus</taxon>
    </lineage>
</organism>
<dbReference type="GO" id="GO:0003677">
    <property type="term" value="F:DNA binding"/>
    <property type="evidence" value="ECO:0007669"/>
    <property type="project" value="InterPro"/>
</dbReference>
<dbReference type="STRING" id="249408.BOO71_0009628"/>
<reference evidence="2 3" key="1">
    <citation type="submission" date="2017-01" db="EMBL/GenBank/DDBJ databases">
        <title>Genome Analysis of Deinococcus marmoris KOPRI26562.</title>
        <authorList>
            <person name="Kim J.H."/>
            <person name="Oh H.-M."/>
        </authorList>
    </citation>
    <scope>NUCLEOTIDE SEQUENCE [LARGE SCALE GENOMIC DNA]</scope>
    <source>
        <strain evidence="2 3">KOPRI26562</strain>
    </source>
</reference>
<dbReference type="CDD" id="cd00093">
    <property type="entry name" value="HTH_XRE"/>
    <property type="match status" value="1"/>
</dbReference>
<dbReference type="InterPro" id="IPR010982">
    <property type="entry name" value="Lambda_DNA-bd_dom_sf"/>
</dbReference>
<evidence type="ECO:0000313" key="3">
    <source>
        <dbReference type="Proteomes" id="UP000186607"/>
    </source>
</evidence>
<proteinExistence type="predicted"/>
<name>A0A1U7NW60_9DEIO</name>
<accession>A0A1U7NW60</accession>
<dbReference type="SMART" id="SM00530">
    <property type="entry name" value="HTH_XRE"/>
    <property type="match status" value="1"/>
</dbReference>
<dbReference type="AlphaFoldDB" id="A0A1U7NW60"/>
<dbReference type="RefSeq" id="WP_075834145.1">
    <property type="nucleotide sequence ID" value="NZ_MSTI01000111.1"/>
</dbReference>
<dbReference type="Pfam" id="PF01381">
    <property type="entry name" value="HTH_3"/>
    <property type="match status" value="1"/>
</dbReference>
<keyword evidence="3" id="KW-1185">Reference proteome</keyword>
<dbReference type="InterPro" id="IPR001387">
    <property type="entry name" value="Cro/C1-type_HTH"/>
</dbReference>
<dbReference type="EMBL" id="MSTI01000111">
    <property type="protein sequence ID" value="OLV17168.1"/>
    <property type="molecule type" value="Genomic_DNA"/>
</dbReference>